<evidence type="ECO:0000256" key="4">
    <source>
        <dbReference type="ARBA" id="ARBA00022827"/>
    </source>
</evidence>
<dbReference type="EC" id="1.-.-.-" evidence="8"/>
<feature type="domain" description="Acyl-CoA dehydrogenase/oxidase N-terminal" evidence="7">
    <location>
        <begin position="7"/>
        <end position="103"/>
    </location>
</feature>
<proteinExistence type="inferred from homology"/>
<dbReference type="Proteomes" id="UP001432000">
    <property type="component" value="Chromosome"/>
</dbReference>
<dbReference type="InterPro" id="IPR009100">
    <property type="entry name" value="AcylCoA_DH/oxidase_NM_dom_sf"/>
</dbReference>
<dbReference type="RefSeq" id="WP_338889064.1">
    <property type="nucleotide sequence ID" value="NZ_CP147846.1"/>
</dbReference>
<dbReference type="PANTHER" id="PTHR43884">
    <property type="entry name" value="ACYL-COA DEHYDROGENASE"/>
    <property type="match status" value="1"/>
</dbReference>
<sequence length="324" mass="34413">MKFSPDQEQEDFARALDALLSSADTVAAARAWAGDDFGPGSKLWRRVAGLGVTALLIPEESNGIGGTLVDVAVVFERLGYHGIPGPWIESAVFLPALLNDSSETSLRTRLAEGLIATSSEPDASRALDVRAADCAFTVTGNRMFRAQRTDDMTSVDPVRRLGAVEPGEPVCELDAATVIRAFDAASLACASMLLGAGQRLLADTVAYVLQRRQFGRVVGGYQAVKHMLADVEVSLDFTRPLVIGAAHEWTANSTTVSRDVSAAKVAAGNAAYLAARAALQLHGAVAYTLELDVSMWILRVQALETAWGTSAYHRGRIAAALREG</sequence>
<keyword evidence="9" id="KW-1185">Reference proteome</keyword>
<evidence type="ECO:0000259" key="6">
    <source>
        <dbReference type="Pfam" id="PF00441"/>
    </source>
</evidence>
<dbReference type="Pfam" id="PF00441">
    <property type="entry name" value="Acyl-CoA_dh_1"/>
    <property type="match status" value="1"/>
</dbReference>
<dbReference type="InterPro" id="IPR009075">
    <property type="entry name" value="AcylCo_DH/oxidase_C"/>
</dbReference>
<dbReference type="InterPro" id="IPR036250">
    <property type="entry name" value="AcylCo_DH-like_C"/>
</dbReference>
<evidence type="ECO:0000259" key="7">
    <source>
        <dbReference type="Pfam" id="PF02771"/>
    </source>
</evidence>
<dbReference type="SUPFAM" id="SSF56645">
    <property type="entry name" value="Acyl-CoA dehydrogenase NM domain-like"/>
    <property type="match status" value="1"/>
</dbReference>
<organism evidence="8 9">
    <name type="scientific">Rhodococcus sovatensis</name>
    <dbReference type="NCBI Taxonomy" id="1805840"/>
    <lineage>
        <taxon>Bacteria</taxon>
        <taxon>Bacillati</taxon>
        <taxon>Actinomycetota</taxon>
        <taxon>Actinomycetes</taxon>
        <taxon>Mycobacteriales</taxon>
        <taxon>Nocardiaceae</taxon>
        <taxon>Rhodococcus</taxon>
    </lineage>
</organism>
<evidence type="ECO:0000256" key="1">
    <source>
        <dbReference type="ARBA" id="ARBA00001974"/>
    </source>
</evidence>
<evidence type="ECO:0000313" key="9">
    <source>
        <dbReference type="Proteomes" id="UP001432000"/>
    </source>
</evidence>
<comment type="similarity">
    <text evidence="2">Belongs to the acyl-CoA dehydrogenase family.</text>
</comment>
<gene>
    <name evidence="8" type="ORF">WDS16_26495</name>
</gene>
<keyword evidence="3" id="KW-0285">Flavoprotein</keyword>
<dbReference type="Gene3D" id="1.20.140.10">
    <property type="entry name" value="Butyryl-CoA Dehydrogenase, subunit A, domain 3"/>
    <property type="match status" value="1"/>
</dbReference>
<dbReference type="InterPro" id="IPR013786">
    <property type="entry name" value="AcylCoA_DH/ox_N"/>
</dbReference>
<dbReference type="Gene3D" id="1.10.540.10">
    <property type="entry name" value="Acyl-CoA dehydrogenase/oxidase, N-terminal domain"/>
    <property type="match status" value="1"/>
</dbReference>
<name>A0ABZ2PQK7_9NOCA</name>
<evidence type="ECO:0000313" key="8">
    <source>
        <dbReference type="EMBL" id="WXG68691.1"/>
    </source>
</evidence>
<accession>A0ABZ2PQK7</accession>
<dbReference type="SUPFAM" id="SSF47203">
    <property type="entry name" value="Acyl-CoA dehydrogenase C-terminal domain-like"/>
    <property type="match status" value="1"/>
</dbReference>
<keyword evidence="4" id="KW-0274">FAD</keyword>
<protein>
    <submittedName>
        <fullName evidence="8">Acyl-CoA dehydrogenase family protein</fullName>
        <ecNumber evidence="8">1.-.-.-</ecNumber>
    </submittedName>
</protein>
<dbReference type="GO" id="GO:0016491">
    <property type="term" value="F:oxidoreductase activity"/>
    <property type="evidence" value="ECO:0007669"/>
    <property type="project" value="UniProtKB-KW"/>
</dbReference>
<dbReference type="InterPro" id="IPR037069">
    <property type="entry name" value="AcylCoA_DH/ox_N_sf"/>
</dbReference>
<keyword evidence="5 8" id="KW-0560">Oxidoreductase</keyword>
<feature type="domain" description="Acyl-CoA dehydrogenase/oxidase C-terminal" evidence="6">
    <location>
        <begin position="178"/>
        <end position="321"/>
    </location>
</feature>
<dbReference type="EMBL" id="CP147846">
    <property type="protein sequence ID" value="WXG68691.1"/>
    <property type="molecule type" value="Genomic_DNA"/>
</dbReference>
<evidence type="ECO:0000256" key="5">
    <source>
        <dbReference type="ARBA" id="ARBA00023002"/>
    </source>
</evidence>
<reference evidence="8 9" key="1">
    <citation type="submission" date="2024-03" db="EMBL/GenBank/DDBJ databases">
        <title>Natural products discovery in diverse microorganisms through a two-stage MS feature dereplication strategy.</title>
        <authorList>
            <person name="Zhang R."/>
        </authorList>
    </citation>
    <scope>NUCLEOTIDE SEQUENCE [LARGE SCALE GENOMIC DNA]</scope>
    <source>
        <strain evidence="8 9">18930</strain>
    </source>
</reference>
<evidence type="ECO:0000256" key="3">
    <source>
        <dbReference type="ARBA" id="ARBA00022630"/>
    </source>
</evidence>
<dbReference type="Pfam" id="PF02771">
    <property type="entry name" value="Acyl-CoA_dh_N"/>
    <property type="match status" value="1"/>
</dbReference>
<dbReference type="PANTHER" id="PTHR43884:SF20">
    <property type="entry name" value="ACYL-COA DEHYDROGENASE FADE28"/>
    <property type="match status" value="1"/>
</dbReference>
<comment type="cofactor">
    <cofactor evidence="1">
        <name>FAD</name>
        <dbReference type="ChEBI" id="CHEBI:57692"/>
    </cofactor>
</comment>
<evidence type="ECO:0000256" key="2">
    <source>
        <dbReference type="ARBA" id="ARBA00009347"/>
    </source>
</evidence>